<evidence type="ECO:0000313" key="10">
    <source>
        <dbReference type="EMBL" id="RZT89978.1"/>
    </source>
</evidence>
<reference evidence="10 11" key="1">
    <citation type="submission" date="2019-02" db="EMBL/GenBank/DDBJ databases">
        <title>Genomic Encyclopedia of Type Strains, Phase IV (KMG-IV): sequencing the most valuable type-strain genomes for metagenomic binning, comparative biology and taxonomic classification.</title>
        <authorList>
            <person name="Goeker M."/>
        </authorList>
    </citation>
    <scope>NUCLEOTIDE SEQUENCE [LARGE SCALE GENOMIC DNA]</scope>
    <source>
        <strain evidence="10 11">DSM 21223</strain>
    </source>
</reference>
<dbReference type="InterPro" id="IPR041854">
    <property type="entry name" value="BFD-like_2Fe2S-bd_dom_sf"/>
</dbReference>
<evidence type="ECO:0000256" key="4">
    <source>
        <dbReference type="ARBA" id="ARBA00022982"/>
    </source>
</evidence>
<keyword evidence="1" id="KW-0813">Transport</keyword>
<protein>
    <recommendedName>
        <fullName evidence="7">Bacterioferritin-associated ferredoxin</fullName>
    </recommendedName>
</protein>
<keyword evidence="6" id="KW-0411">Iron-sulfur</keyword>
<evidence type="ECO:0000256" key="7">
    <source>
        <dbReference type="ARBA" id="ARBA00039386"/>
    </source>
</evidence>
<dbReference type="PANTHER" id="PTHR37424:SF1">
    <property type="entry name" value="BACTERIOFERRITIN-ASSOCIATED FERREDOXIN"/>
    <property type="match status" value="1"/>
</dbReference>
<dbReference type="InterPro" id="IPR052371">
    <property type="entry name" value="BFD-associated_ferredoxin"/>
</dbReference>
<evidence type="ECO:0000256" key="1">
    <source>
        <dbReference type="ARBA" id="ARBA00022448"/>
    </source>
</evidence>
<name>A0ABY0ITY8_9RHOO</name>
<proteinExistence type="inferred from homology"/>
<keyword evidence="4" id="KW-0249">Electron transport</keyword>
<evidence type="ECO:0000256" key="3">
    <source>
        <dbReference type="ARBA" id="ARBA00022723"/>
    </source>
</evidence>
<evidence type="ECO:0000256" key="2">
    <source>
        <dbReference type="ARBA" id="ARBA00022714"/>
    </source>
</evidence>
<feature type="domain" description="BFD-like [2Fe-2S]-binding" evidence="9">
    <location>
        <begin position="2"/>
        <end position="49"/>
    </location>
</feature>
<evidence type="ECO:0000313" key="11">
    <source>
        <dbReference type="Proteomes" id="UP000292136"/>
    </source>
</evidence>
<dbReference type="EMBL" id="SHKM01000001">
    <property type="protein sequence ID" value="RZT89978.1"/>
    <property type="molecule type" value="Genomic_DNA"/>
</dbReference>
<evidence type="ECO:0000256" key="8">
    <source>
        <dbReference type="ARBA" id="ARBA00046332"/>
    </source>
</evidence>
<dbReference type="InterPro" id="IPR007419">
    <property type="entry name" value="BFD-like_2Fe2S-bd_dom"/>
</dbReference>
<keyword evidence="11" id="KW-1185">Reference proteome</keyword>
<dbReference type="Gene3D" id="1.10.10.1100">
    <property type="entry name" value="BFD-like [2Fe-2S]-binding domain"/>
    <property type="match status" value="1"/>
</dbReference>
<organism evidence="10 11">
    <name type="scientific">Azospira oryzae</name>
    <dbReference type="NCBI Taxonomy" id="146939"/>
    <lineage>
        <taxon>Bacteria</taxon>
        <taxon>Pseudomonadati</taxon>
        <taxon>Pseudomonadota</taxon>
        <taxon>Betaproteobacteria</taxon>
        <taxon>Rhodocyclales</taxon>
        <taxon>Rhodocyclaceae</taxon>
        <taxon>Azospira</taxon>
    </lineage>
</organism>
<keyword evidence="3" id="KW-0479">Metal-binding</keyword>
<accession>A0ABY0ITY8</accession>
<evidence type="ECO:0000256" key="6">
    <source>
        <dbReference type="ARBA" id="ARBA00023014"/>
    </source>
</evidence>
<dbReference type="Pfam" id="PF04324">
    <property type="entry name" value="Fer2_BFD"/>
    <property type="match status" value="1"/>
</dbReference>
<comment type="similarity">
    <text evidence="8">Belongs to the Bfd family.</text>
</comment>
<evidence type="ECO:0000259" key="9">
    <source>
        <dbReference type="Pfam" id="PF04324"/>
    </source>
</evidence>
<sequence>MYVCVCHAVTDRQISASVAMGASTLADLRDELGVGTCCGKCAREVRQQLRDELGQCRGCGKCANAKHC</sequence>
<dbReference type="Proteomes" id="UP000292136">
    <property type="component" value="Unassembled WGS sequence"/>
</dbReference>
<gene>
    <name evidence="10" type="ORF">EV678_0782</name>
</gene>
<dbReference type="PANTHER" id="PTHR37424">
    <property type="entry name" value="BACTERIOFERRITIN-ASSOCIATED FERREDOXIN"/>
    <property type="match status" value="1"/>
</dbReference>
<dbReference type="RefSeq" id="WP_014237762.1">
    <property type="nucleotide sequence ID" value="NZ_SHKM01000001.1"/>
</dbReference>
<keyword evidence="2" id="KW-0001">2Fe-2S</keyword>
<evidence type="ECO:0000256" key="5">
    <source>
        <dbReference type="ARBA" id="ARBA00023004"/>
    </source>
</evidence>
<keyword evidence="5" id="KW-0408">Iron</keyword>
<comment type="caution">
    <text evidence="10">The sequence shown here is derived from an EMBL/GenBank/DDBJ whole genome shotgun (WGS) entry which is preliminary data.</text>
</comment>